<dbReference type="InterPro" id="IPR038506">
    <property type="entry name" value="GLE1-like_sf"/>
</dbReference>
<feature type="compositionally biased region" description="Pro residues" evidence="12">
    <location>
        <begin position="203"/>
        <end position="215"/>
    </location>
</feature>
<keyword evidence="14" id="KW-1185">Reference proteome</keyword>
<dbReference type="AlphaFoldDB" id="A0AAD5WRF4"/>
<evidence type="ECO:0000256" key="4">
    <source>
        <dbReference type="ARBA" id="ARBA00022816"/>
    </source>
</evidence>
<evidence type="ECO:0000256" key="7">
    <source>
        <dbReference type="ARBA" id="ARBA00023132"/>
    </source>
</evidence>
<comment type="subcellular location">
    <subcellularLocation>
        <location evidence="1">Nucleus</location>
        <location evidence="1">Nuclear pore complex</location>
    </subcellularLocation>
</comment>
<gene>
    <name evidence="13" type="ORF">MKZ38_001564</name>
</gene>
<dbReference type="PANTHER" id="PTHR12960:SF0">
    <property type="entry name" value="MRNA EXPORT FACTOR GLE1"/>
    <property type="match status" value="1"/>
</dbReference>
<reference evidence="13" key="1">
    <citation type="submission" date="2022-07" db="EMBL/GenBank/DDBJ databases">
        <title>Draft genome sequence of Zalerion maritima ATCC 34329, a (micro)plastics degrading marine fungus.</title>
        <authorList>
            <person name="Paco A."/>
            <person name="Goncalves M.F.M."/>
            <person name="Rocha-Santos T.A.P."/>
            <person name="Alves A."/>
        </authorList>
    </citation>
    <scope>NUCLEOTIDE SEQUENCE</scope>
    <source>
        <strain evidence="13">ATCC 34329</strain>
    </source>
</reference>
<dbReference type="Gene3D" id="1.25.40.510">
    <property type="entry name" value="GLE1-like"/>
    <property type="match status" value="1"/>
</dbReference>
<keyword evidence="3" id="KW-0813">Transport</keyword>
<dbReference type="GO" id="GO:0005543">
    <property type="term" value="F:phospholipid binding"/>
    <property type="evidence" value="ECO:0007669"/>
    <property type="project" value="TreeGrafter"/>
</dbReference>
<keyword evidence="7" id="KW-0906">Nuclear pore complex</keyword>
<evidence type="ECO:0000256" key="12">
    <source>
        <dbReference type="SAM" id="MobiDB-lite"/>
    </source>
</evidence>
<dbReference type="Pfam" id="PF07817">
    <property type="entry name" value="GLE1"/>
    <property type="match status" value="1"/>
</dbReference>
<feature type="region of interest" description="Disordered" evidence="12">
    <location>
        <begin position="196"/>
        <end position="273"/>
    </location>
</feature>
<evidence type="ECO:0000256" key="6">
    <source>
        <dbReference type="ARBA" id="ARBA00023010"/>
    </source>
</evidence>
<evidence type="ECO:0000256" key="5">
    <source>
        <dbReference type="ARBA" id="ARBA00022927"/>
    </source>
</evidence>
<feature type="compositionally biased region" description="Low complexity" evidence="12">
    <location>
        <begin position="216"/>
        <end position="236"/>
    </location>
</feature>
<evidence type="ECO:0000256" key="9">
    <source>
        <dbReference type="ARBA" id="ARBA00026227"/>
    </source>
</evidence>
<keyword evidence="6" id="KW-0811">Translocation</keyword>
<evidence type="ECO:0000256" key="1">
    <source>
        <dbReference type="ARBA" id="ARBA00004567"/>
    </source>
</evidence>
<evidence type="ECO:0000256" key="3">
    <source>
        <dbReference type="ARBA" id="ARBA00022448"/>
    </source>
</evidence>
<dbReference type="Proteomes" id="UP001201980">
    <property type="component" value="Unassembled WGS sequence"/>
</dbReference>
<feature type="coiled-coil region" evidence="11">
    <location>
        <begin position="276"/>
        <end position="303"/>
    </location>
</feature>
<dbReference type="GO" id="GO:0005737">
    <property type="term" value="C:cytoplasm"/>
    <property type="evidence" value="ECO:0007669"/>
    <property type="project" value="TreeGrafter"/>
</dbReference>
<evidence type="ECO:0000313" key="14">
    <source>
        <dbReference type="Proteomes" id="UP001201980"/>
    </source>
</evidence>
<evidence type="ECO:0000256" key="2">
    <source>
        <dbReference type="ARBA" id="ARBA00011056"/>
    </source>
</evidence>
<evidence type="ECO:0000256" key="10">
    <source>
        <dbReference type="ARBA" id="ARBA00029983"/>
    </source>
</evidence>
<dbReference type="GO" id="GO:0016973">
    <property type="term" value="P:poly(A)+ mRNA export from nucleus"/>
    <property type="evidence" value="ECO:0007669"/>
    <property type="project" value="InterPro"/>
</dbReference>
<name>A0AAD5WRF4_9PEZI</name>
<keyword evidence="4" id="KW-0509">mRNA transport</keyword>
<dbReference type="EMBL" id="JAKWBI020000142">
    <property type="protein sequence ID" value="KAJ2901694.1"/>
    <property type="molecule type" value="Genomic_DNA"/>
</dbReference>
<evidence type="ECO:0000256" key="11">
    <source>
        <dbReference type="SAM" id="Coils"/>
    </source>
</evidence>
<comment type="caution">
    <text evidence="13">The sequence shown here is derived from an EMBL/GenBank/DDBJ whole genome shotgun (WGS) entry which is preliminary data.</text>
</comment>
<proteinExistence type="inferred from homology"/>
<keyword evidence="11" id="KW-0175">Coiled coil</keyword>
<keyword evidence="5" id="KW-0653">Protein transport</keyword>
<accession>A0AAD5WRF4</accession>
<evidence type="ECO:0000313" key="13">
    <source>
        <dbReference type="EMBL" id="KAJ2901694.1"/>
    </source>
</evidence>
<dbReference type="PANTHER" id="PTHR12960">
    <property type="entry name" value="GLE-1-RELATED"/>
    <property type="match status" value="1"/>
</dbReference>
<protein>
    <recommendedName>
        <fullName evidence="9">mRNA export factor GLE1</fullName>
    </recommendedName>
    <alternativeName>
        <fullName evidence="10">Nucleoporin GLE1</fullName>
    </alternativeName>
</protein>
<dbReference type="GO" id="GO:0000822">
    <property type="term" value="F:inositol hexakisphosphate binding"/>
    <property type="evidence" value="ECO:0007669"/>
    <property type="project" value="TreeGrafter"/>
</dbReference>
<dbReference type="InterPro" id="IPR012476">
    <property type="entry name" value="GLE1"/>
</dbReference>
<organism evidence="13 14">
    <name type="scientific">Zalerion maritima</name>
    <dbReference type="NCBI Taxonomy" id="339359"/>
    <lineage>
        <taxon>Eukaryota</taxon>
        <taxon>Fungi</taxon>
        <taxon>Dikarya</taxon>
        <taxon>Ascomycota</taxon>
        <taxon>Pezizomycotina</taxon>
        <taxon>Sordariomycetes</taxon>
        <taxon>Lulworthiomycetidae</taxon>
        <taxon>Lulworthiales</taxon>
        <taxon>Lulworthiaceae</taxon>
        <taxon>Zalerion</taxon>
    </lineage>
</organism>
<comment type="similarity">
    <text evidence="2">Belongs to the GLE1 family.</text>
</comment>
<evidence type="ECO:0000256" key="8">
    <source>
        <dbReference type="ARBA" id="ARBA00023242"/>
    </source>
</evidence>
<dbReference type="GO" id="GO:0031369">
    <property type="term" value="F:translation initiation factor binding"/>
    <property type="evidence" value="ECO:0007669"/>
    <property type="project" value="TreeGrafter"/>
</dbReference>
<keyword evidence="8" id="KW-0539">Nucleus</keyword>
<sequence length="587" mass="64855">MLNPAEFPTSCAGKTSGPSRFSIPLSLVFNLRQRDTTITQEFKFARILHLPTTAATQSSISVMAKNGANSSPSRGSWQLSIPDRAYIACDFVSRAPHSELNHKEALEAAKQHHDRVHEEALRALELYSLEQKQKELAEKRRQVEEKSRVQREILEEQERIRKEELSRIQAAQEAEKARLAAEKRKAEETAKLQELKARKVAAPPAPAPVPAPTPVPASALKPPAAAPSTTSATGASLVNGTKPSPTPQKLALSSASKPPTVGAAASATQVVQPDTIKRVHQNLKKLRKSMDELIMENKRTKQNPQLNQVSDMRRDIGKWVGQLSVGTGGNKKQLNWIMEALNKAKTIPCPLIDPHEYLFEKREPVGQDQPQLPSTFLYLLHIFAKKVVKQFAEECGANTKAADPIGVLAVQIFSRHQFLWRGKSMIDILMAKFYVVCPVVLGIRGNENTPQGRSIVGWRYQGNGFMPEAQHYMRMTGFGAGFAALTLRDFSKSPMKPPLAPSCYWVAFSAIVNTPPNEICSTQLCVLKSMIEGHEHRLLTFWGNMGIAAIRAALIELPRRCPTKDSTVGALQVLGELLFKNTGLPTR</sequence>
<dbReference type="GO" id="GO:0044614">
    <property type="term" value="C:nuclear pore cytoplasmic filaments"/>
    <property type="evidence" value="ECO:0007669"/>
    <property type="project" value="TreeGrafter"/>
</dbReference>
<dbReference type="GO" id="GO:0015031">
    <property type="term" value="P:protein transport"/>
    <property type="evidence" value="ECO:0007669"/>
    <property type="project" value="UniProtKB-KW"/>
</dbReference>